<dbReference type="PANTHER" id="PTHR45945">
    <property type="entry name" value="REGULATOR OF G-PROTEIN SIGNALING LOCO"/>
    <property type="match status" value="1"/>
</dbReference>
<reference evidence="3 4" key="1">
    <citation type="submission" date="2025-04" db="UniProtKB">
        <authorList>
            <consortium name="RefSeq"/>
        </authorList>
    </citation>
    <scope>IDENTIFICATION</scope>
</reference>
<dbReference type="GO" id="GO:0005737">
    <property type="term" value="C:cytoplasm"/>
    <property type="evidence" value="ECO:0007669"/>
    <property type="project" value="TreeGrafter"/>
</dbReference>
<evidence type="ECO:0000313" key="3">
    <source>
        <dbReference type="RefSeq" id="XP_026676703.1"/>
    </source>
</evidence>
<dbReference type="InterPro" id="IPR046995">
    <property type="entry name" value="RGS10/12/14-like"/>
</dbReference>
<dbReference type="GO" id="GO:0008277">
    <property type="term" value="P:regulation of G protein-coupled receptor signaling pathway"/>
    <property type="evidence" value="ECO:0007669"/>
    <property type="project" value="TreeGrafter"/>
</dbReference>
<protein>
    <submittedName>
        <fullName evidence="3">Regulator of G-protein signaling loco isoform X1</fullName>
    </submittedName>
    <submittedName>
        <fullName evidence="4">Regulator of G-protein signaling loco isoform X2</fullName>
    </submittedName>
</protein>
<dbReference type="GeneID" id="103505598"/>
<dbReference type="Proteomes" id="UP000079169">
    <property type="component" value="Unplaced"/>
</dbReference>
<dbReference type="PaxDb" id="121845-A0A1S4E716"/>
<evidence type="ECO:0000313" key="4">
    <source>
        <dbReference type="RefSeq" id="XP_026676705.1"/>
    </source>
</evidence>
<proteinExistence type="predicted"/>
<dbReference type="KEGG" id="dci:103505598"/>
<gene>
    <name evidence="3 4" type="primary">LOC103505598</name>
</gene>
<name>A0A1S4E716_DIACI</name>
<dbReference type="GO" id="GO:0005886">
    <property type="term" value="C:plasma membrane"/>
    <property type="evidence" value="ECO:0007669"/>
    <property type="project" value="TreeGrafter"/>
</dbReference>
<dbReference type="GO" id="GO:0005096">
    <property type="term" value="F:GTPase activator activity"/>
    <property type="evidence" value="ECO:0007669"/>
    <property type="project" value="InterPro"/>
</dbReference>
<keyword evidence="2" id="KW-1185">Reference proteome</keyword>
<dbReference type="RefSeq" id="XP_026676703.1">
    <property type="nucleotide sequence ID" value="XM_026820902.1"/>
</dbReference>
<sequence length="79" mass="9051">MVEKQRDRQKKKASGADRKPSISKLPPLIAKLKPGVKLEGRSESEVIYEGLKRAQRCRLEDQRGTEINFELPDFLKVSK</sequence>
<accession>A0A1S4E716</accession>
<feature type="region of interest" description="Disordered" evidence="1">
    <location>
        <begin position="1"/>
        <end position="26"/>
    </location>
</feature>
<dbReference type="AlphaFoldDB" id="A0A1S4E716"/>
<dbReference type="STRING" id="121845.A0A1S4E716"/>
<evidence type="ECO:0000313" key="2">
    <source>
        <dbReference type="Proteomes" id="UP000079169"/>
    </source>
</evidence>
<dbReference type="PANTHER" id="PTHR45945:SF3">
    <property type="entry name" value="REGULATOR OF G-PROTEIN SIGNALING LOCO"/>
    <property type="match status" value="1"/>
</dbReference>
<evidence type="ECO:0000256" key="1">
    <source>
        <dbReference type="SAM" id="MobiDB-lite"/>
    </source>
</evidence>
<organism evidence="2 4">
    <name type="scientific">Diaphorina citri</name>
    <name type="common">Asian citrus psyllid</name>
    <dbReference type="NCBI Taxonomy" id="121845"/>
    <lineage>
        <taxon>Eukaryota</taxon>
        <taxon>Metazoa</taxon>
        <taxon>Ecdysozoa</taxon>
        <taxon>Arthropoda</taxon>
        <taxon>Hexapoda</taxon>
        <taxon>Insecta</taxon>
        <taxon>Pterygota</taxon>
        <taxon>Neoptera</taxon>
        <taxon>Paraneoptera</taxon>
        <taxon>Hemiptera</taxon>
        <taxon>Sternorrhyncha</taxon>
        <taxon>Psylloidea</taxon>
        <taxon>Psyllidae</taxon>
        <taxon>Diaphorininae</taxon>
        <taxon>Diaphorina</taxon>
    </lineage>
</organism>
<dbReference type="GO" id="GO:0005634">
    <property type="term" value="C:nucleus"/>
    <property type="evidence" value="ECO:0007669"/>
    <property type="project" value="TreeGrafter"/>
</dbReference>
<dbReference type="RefSeq" id="XP_026676705.1">
    <property type="nucleotide sequence ID" value="XM_026820904.1"/>
</dbReference>